<name>E1QHM4_DESB2</name>
<dbReference type="RefSeq" id="WP_013258520.1">
    <property type="nucleotide sequence ID" value="NC_014365.1"/>
</dbReference>
<keyword evidence="2" id="KW-1185">Reference proteome</keyword>
<dbReference type="SUPFAM" id="SSF52317">
    <property type="entry name" value="Class I glutamine amidotransferase-like"/>
    <property type="match status" value="1"/>
</dbReference>
<gene>
    <name evidence="1" type="ordered locus">Deba_1699</name>
</gene>
<organism evidence="1 2">
    <name type="scientific">Desulfarculus baarsii (strain ATCC 33931 / DSM 2075 / LMG 7858 / VKM B-1802 / 2st14)</name>
    <dbReference type="NCBI Taxonomy" id="644282"/>
    <lineage>
        <taxon>Bacteria</taxon>
        <taxon>Pseudomonadati</taxon>
        <taxon>Thermodesulfobacteriota</taxon>
        <taxon>Desulfarculia</taxon>
        <taxon>Desulfarculales</taxon>
        <taxon>Desulfarculaceae</taxon>
        <taxon>Desulfarculus</taxon>
    </lineage>
</organism>
<dbReference type="eggNOG" id="COG4285">
    <property type="taxonomic scope" value="Bacteria"/>
</dbReference>
<dbReference type="HOGENOM" id="CLU_653344_0_0_7"/>
<proteinExistence type="predicted"/>
<reference evidence="1 2" key="1">
    <citation type="journal article" date="2010" name="Stand. Genomic Sci.">
        <title>Complete genome sequence of Desulfarculus baarsii type strain (2st14).</title>
        <authorList>
            <person name="Sun H."/>
            <person name="Spring S."/>
            <person name="Lapidus A."/>
            <person name="Davenport K."/>
            <person name="Del Rio T.G."/>
            <person name="Tice H."/>
            <person name="Nolan M."/>
            <person name="Copeland A."/>
            <person name="Cheng J.F."/>
            <person name="Lucas S."/>
            <person name="Tapia R."/>
            <person name="Goodwin L."/>
            <person name="Pitluck S."/>
            <person name="Ivanova N."/>
            <person name="Pagani I."/>
            <person name="Mavromatis K."/>
            <person name="Ovchinnikova G."/>
            <person name="Pati A."/>
            <person name="Chen A."/>
            <person name="Palaniappan K."/>
            <person name="Hauser L."/>
            <person name="Chang Y.J."/>
            <person name="Jeffries C.D."/>
            <person name="Detter J.C."/>
            <person name="Han C."/>
            <person name="Rohde M."/>
            <person name="Brambilla E."/>
            <person name="Goker M."/>
            <person name="Woyke T."/>
            <person name="Bristow J."/>
            <person name="Eisen J.A."/>
            <person name="Markowitz V."/>
            <person name="Hugenholtz P."/>
            <person name="Kyrpides N.C."/>
            <person name="Klenk H.P."/>
            <person name="Land M."/>
        </authorList>
    </citation>
    <scope>NUCLEOTIDE SEQUENCE [LARGE SCALE GENOMIC DNA]</scope>
    <source>
        <strain evidence="2">ATCC 33931 / DSM 2075 / LMG 7858 / VKM B-1802 / 2st14</strain>
    </source>
</reference>
<dbReference type="AlphaFoldDB" id="E1QHM4"/>
<dbReference type="Proteomes" id="UP000009047">
    <property type="component" value="Chromosome"/>
</dbReference>
<sequence>MPQPSPPARLLWDSSGLWGLMALESARLLGLPLEPITAAEIIAGHLQGARLLVAPGGWPALKLAALGPAGVEGVRAFVNGGGCYLGFCGGAGLALAGDGGLGLLPLGRDRGGGRLPSASGPIQVSAPDGAAAHALWRGMDGRAVFHVWFPGQFARPQGAEVDILAVYDQPMPLFHCADVAVGGLDAQALAGLERQYGLRLDPGVLLGQPAVIGAHFGAGKVIASYPHLDTTGDGPGGLALQNLWRFWAGIDGPAAPDERPAALPSPEAARLAAEAWDLWQLGADMGLWRARHPVMPLWRRGARGLEFWSLTRMLAFVARHADTRLARAPFWPSLVESVEALLRDGPTALAAQAALLVGRAATPAQAALHEQWFPAPRRVGGGFKLASDFIERAALLVARRAG</sequence>
<dbReference type="InterPro" id="IPR029062">
    <property type="entry name" value="Class_I_gatase-like"/>
</dbReference>
<dbReference type="KEGG" id="dbr:Deba_1699"/>
<dbReference type="STRING" id="644282.Deba_1699"/>
<accession>E1QHM4</accession>
<evidence type="ECO:0000313" key="2">
    <source>
        <dbReference type="Proteomes" id="UP000009047"/>
    </source>
</evidence>
<evidence type="ECO:0000313" key="1">
    <source>
        <dbReference type="EMBL" id="ADK85067.1"/>
    </source>
</evidence>
<evidence type="ECO:0008006" key="3">
    <source>
        <dbReference type="Google" id="ProtNLM"/>
    </source>
</evidence>
<dbReference type="EMBL" id="CP002085">
    <property type="protein sequence ID" value="ADK85067.1"/>
    <property type="molecule type" value="Genomic_DNA"/>
</dbReference>
<protein>
    <recommendedName>
        <fullName evidence="3">Biotin-protein ligase N-terminal domain-containing protein</fullName>
    </recommendedName>
</protein>